<dbReference type="InterPro" id="IPR029044">
    <property type="entry name" value="Nucleotide-diphossugar_trans"/>
</dbReference>
<dbReference type="EMBL" id="PCSQ01000096">
    <property type="protein sequence ID" value="PIP52060.1"/>
    <property type="molecule type" value="Genomic_DNA"/>
</dbReference>
<name>A0A2H0B4T4_9BACT</name>
<sequence length="229" mass="25946">MILAVIPARSGSKSVKDKNIRPLGGRPLMAWSIKAALACQQIDKVVVSTDSEKYAQLAQFYGAEIIMRPAELAQDDTPMIPVLQHALNEVKPSADLIVLLDPTSPLRTVKDIELCLEKINLPETDSVVTVTEAEHNPYYVMCQIENDYLHYPLIKPSQAIHRRQDAPKVYRLNAGVYVIKKQIIKDGNIFTAKTRIVKMPQIRSSHIDNELDFKYADWLIKEKHVKVDF</sequence>
<comment type="caution">
    <text evidence="1">The sequence shown here is derived from an EMBL/GenBank/DDBJ whole genome shotgun (WGS) entry which is preliminary data.</text>
</comment>
<proteinExistence type="predicted"/>
<evidence type="ECO:0000313" key="2">
    <source>
        <dbReference type="Proteomes" id="UP000231081"/>
    </source>
</evidence>
<dbReference type="PANTHER" id="PTHR21485:SF6">
    <property type="entry name" value="N-ACYLNEURAMINATE CYTIDYLYLTRANSFERASE-RELATED"/>
    <property type="match status" value="1"/>
</dbReference>
<evidence type="ECO:0008006" key="3">
    <source>
        <dbReference type="Google" id="ProtNLM"/>
    </source>
</evidence>
<evidence type="ECO:0000313" key="1">
    <source>
        <dbReference type="EMBL" id="PIP52060.1"/>
    </source>
</evidence>
<protein>
    <recommendedName>
        <fullName evidence="3">Acylneuraminate cytidylyltransferase</fullName>
    </recommendedName>
</protein>
<dbReference type="AlphaFoldDB" id="A0A2H0B4T4"/>
<dbReference type="InterPro" id="IPR003329">
    <property type="entry name" value="Cytidylyl_trans"/>
</dbReference>
<accession>A0A2H0B4T4</accession>
<gene>
    <name evidence="1" type="ORF">COX09_03690</name>
</gene>
<dbReference type="CDD" id="cd02513">
    <property type="entry name" value="CMP-NeuAc_Synthase"/>
    <property type="match status" value="1"/>
</dbReference>
<dbReference type="GO" id="GO:0008781">
    <property type="term" value="F:N-acylneuraminate cytidylyltransferase activity"/>
    <property type="evidence" value="ECO:0007669"/>
    <property type="project" value="TreeGrafter"/>
</dbReference>
<organism evidence="1 2">
    <name type="scientific">Candidatus Beckwithbacteria bacterium CG23_combo_of_CG06-09_8_20_14_all_47_9</name>
    <dbReference type="NCBI Taxonomy" id="1974498"/>
    <lineage>
        <taxon>Bacteria</taxon>
        <taxon>Candidatus Beckwithiibacteriota</taxon>
    </lineage>
</organism>
<dbReference type="PANTHER" id="PTHR21485">
    <property type="entry name" value="HAD SUPERFAMILY MEMBERS CMAS AND KDSC"/>
    <property type="match status" value="1"/>
</dbReference>
<dbReference type="Pfam" id="PF02348">
    <property type="entry name" value="CTP_transf_3"/>
    <property type="match status" value="1"/>
</dbReference>
<reference evidence="1 2" key="1">
    <citation type="submission" date="2017-09" db="EMBL/GenBank/DDBJ databases">
        <title>Depth-based differentiation of microbial function through sediment-hosted aquifers and enrichment of novel symbionts in the deep terrestrial subsurface.</title>
        <authorList>
            <person name="Probst A.J."/>
            <person name="Ladd B."/>
            <person name="Jarett J.K."/>
            <person name="Geller-Mcgrath D.E."/>
            <person name="Sieber C.M."/>
            <person name="Emerson J.B."/>
            <person name="Anantharaman K."/>
            <person name="Thomas B.C."/>
            <person name="Malmstrom R."/>
            <person name="Stieglmeier M."/>
            <person name="Klingl A."/>
            <person name="Woyke T."/>
            <person name="Ryan C.M."/>
            <person name="Banfield J.F."/>
        </authorList>
    </citation>
    <scope>NUCLEOTIDE SEQUENCE [LARGE SCALE GENOMIC DNA]</scope>
    <source>
        <strain evidence="1">CG23_combo_of_CG06-09_8_20_14_all_47_9</strain>
    </source>
</reference>
<dbReference type="InterPro" id="IPR050793">
    <property type="entry name" value="CMP-NeuNAc_synthase"/>
</dbReference>
<dbReference type="SUPFAM" id="SSF53448">
    <property type="entry name" value="Nucleotide-diphospho-sugar transferases"/>
    <property type="match status" value="1"/>
</dbReference>
<dbReference type="Gene3D" id="3.90.550.10">
    <property type="entry name" value="Spore Coat Polysaccharide Biosynthesis Protein SpsA, Chain A"/>
    <property type="match status" value="1"/>
</dbReference>
<dbReference type="Proteomes" id="UP000231081">
    <property type="component" value="Unassembled WGS sequence"/>
</dbReference>